<feature type="compositionally biased region" description="Polar residues" evidence="1">
    <location>
        <begin position="68"/>
        <end position="83"/>
    </location>
</feature>
<proteinExistence type="predicted"/>
<organism evidence="2 3">
    <name type="scientific">Solanum commersonii</name>
    <name type="common">Commerson's wild potato</name>
    <name type="synonym">Commerson's nightshade</name>
    <dbReference type="NCBI Taxonomy" id="4109"/>
    <lineage>
        <taxon>Eukaryota</taxon>
        <taxon>Viridiplantae</taxon>
        <taxon>Streptophyta</taxon>
        <taxon>Embryophyta</taxon>
        <taxon>Tracheophyta</taxon>
        <taxon>Spermatophyta</taxon>
        <taxon>Magnoliopsida</taxon>
        <taxon>eudicotyledons</taxon>
        <taxon>Gunneridae</taxon>
        <taxon>Pentapetalae</taxon>
        <taxon>asterids</taxon>
        <taxon>lamiids</taxon>
        <taxon>Solanales</taxon>
        <taxon>Solanaceae</taxon>
        <taxon>Solanoideae</taxon>
        <taxon>Solaneae</taxon>
        <taxon>Solanum</taxon>
    </lineage>
</organism>
<feature type="region of interest" description="Disordered" evidence="1">
    <location>
        <begin position="147"/>
        <end position="253"/>
    </location>
</feature>
<feature type="compositionally biased region" description="Basic residues" evidence="1">
    <location>
        <begin position="286"/>
        <end position="300"/>
    </location>
</feature>
<accession>A0A9J5XDH9</accession>
<feature type="compositionally biased region" description="Basic residues" evidence="1">
    <location>
        <begin position="195"/>
        <end position="206"/>
    </location>
</feature>
<feature type="region of interest" description="Disordered" evidence="1">
    <location>
        <begin position="1"/>
        <end position="83"/>
    </location>
</feature>
<reference evidence="2 3" key="1">
    <citation type="submission" date="2020-09" db="EMBL/GenBank/DDBJ databases">
        <title>De no assembly of potato wild relative species, Solanum commersonii.</title>
        <authorList>
            <person name="Cho K."/>
        </authorList>
    </citation>
    <scope>NUCLEOTIDE SEQUENCE [LARGE SCALE GENOMIC DNA]</scope>
    <source>
        <strain evidence="2">LZ3.2</strain>
        <tissue evidence="2">Leaf</tissue>
    </source>
</reference>
<protein>
    <submittedName>
        <fullName evidence="2">Uncharacterized protein</fullName>
    </submittedName>
</protein>
<dbReference type="AlphaFoldDB" id="A0A9J5XDH9"/>
<feature type="compositionally biased region" description="Polar residues" evidence="1">
    <location>
        <begin position="172"/>
        <end position="194"/>
    </location>
</feature>
<feature type="compositionally biased region" description="Acidic residues" evidence="1">
    <location>
        <begin position="237"/>
        <end position="253"/>
    </location>
</feature>
<name>A0A9J5XDH9_SOLCO</name>
<dbReference type="Proteomes" id="UP000824120">
    <property type="component" value="Chromosome 9"/>
</dbReference>
<feature type="compositionally biased region" description="Basic and acidic residues" evidence="1">
    <location>
        <begin position="207"/>
        <end position="223"/>
    </location>
</feature>
<evidence type="ECO:0000256" key="1">
    <source>
        <dbReference type="SAM" id="MobiDB-lite"/>
    </source>
</evidence>
<feature type="compositionally biased region" description="Basic and acidic residues" evidence="1">
    <location>
        <begin position="57"/>
        <end position="67"/>
    </location>
</feature>
<feature type="compositionally biased region" description="Basic and acidic residues" evidence="1">
    <location>
        <begin position="19"/>
        <end position="33"/>
    </location>
</feature>
<gene>
    <name evidence="2" type="ORF">H5410_046196</name>
</gene>
<feature type="region of interest" description="Disordered" evidence="1">
    <location>
        <begin position="275"/>
        <end position="300"/>
    </location>
</feature>
<feature type="compositionally biased region" description="Polar residues" evidence="1">
    <location>
        <begin position="7"/>
        <end position="18"/>
    </location>
</feature>
<dbReference type="EMBL" id="JACXVP010000009">
    <property type="protein sequence ID" value="KAG5585762.1"/>
    <property type="molecule type" value="Genomic_DNA"/>
</dbReference>
<sequence length="300" mass="34538">MKDNQLTRELQQVNNTVKDTSKMQQGKESHDQGDQWQTQKKKQNKHQEQANPKTVWKPRDFQHKEGMENQQNPTQAGMTLNVPTHNNFTGLDVQKQVTNSLYGLDTSNKTVIKEDQTSQDLDQLQVPIIHHGSKHQASHQLDIGKSLQGLGKENPYAGTSARQQEKEGLHSQIPQKDAGNTPTQPSNNKSQARLSKTRRNAIKKRQQKEMETENKHHGQKEEVENYDEYGVPNSKDEYDEDTQSLDNNDDEEDEITTTFGATFQTDYEEEIQDIKRQQGLYPRGRKETRHHTTRARSRGL</sequence>
<evidence type="ECO:0000313" key="2">
    <source>
        <dbReference type="EMBL" id="KAG5585762.1"/>
    </source>
</evidence>
<comment type="caution">
    <text evidence="2">The sequence shown here is derived from an EMBL/GenBank/DDBJ whole genome shotgun (WGS) entry which is preliminary data.</text>
</comment>
<evidence type="ECO:0000313" key="3">
    <source>
        <dbReference type="Proteomes" id="UP000824120"/>
    </source>
</evidence>
<keyword evidence="3" id="KW-1185">Reference proteome</keyword>